<dbReference type="Proteomes" id="UP000230553">
    <property type="component" value="Unassembled WGS sequence"/>
</dbReference>
<sequence length="247" mass="28845">MITQDTIKNLVTQYQTSELNIIREYFQHLFLSYFYKLEGAENILFKGGTALRFIYGSPRFSEDLDFSAFNIPLYQMKNFIEDLFTKVLVEIEKMGIKVDLGPKPGPTKEGYYGDAAFKVYDYSPVNVSINVSARNERKITPEIETIANDFVPTYNLCRLPQELLIEEKINALLERKKARDFYDIYYIMRKNLLSLEQKKRLIEVRNLIETSDIDYKAELSPFLPQDQQAIIKDFKTVLLAELKRQTG</sequence>
<reference evidence="2" key="1">
    <citation type="submission" date="2017-09" db="EMBL/GenBank/DDBJ databases">
        <title>Depth-based differentiation of microbial function through sediment-hosted aquifers and enrichment of novel symbionts in the deep terrestrial subsurface.</title>
        <authorList>
            <person name="Probst A.J."/>
            <person name="Ladd B."/>
            <person name="Jarett J.K."/>
            <person name="Geller-Mcgrath D.E."/>
            <person name="Sieber C.M.K."/>
            <person name="Emerson J.B."/>
            <person name="Anantharaman K."/>
            <person name="Thomas B.C."/>
            <person name="Malmstrom R."/>
            <person name="Stieglmeier M."/>
            <person name="Klingl A."/>
            <person name="Woyke T."/>
            <person name="Ryan C.M."/>
            <person name="Banfield J.F."/>
        </authorList>
    </citation>
    <scope>NUCLEOTIDE SEQUENCE [LARGE SCALE GENOMIC DNA]</scope>
</reference>
<dbReference type="EMBL" id="PFNM01000044">
    <property type="protein sequence ID" value="PIZ44550.1"/>
    <property type="molecule type" value="Genomic_DNA"/>
</dbReference>
<dbReference type="InterPro" id="IPR014942">
    <property type="entry name" value="AbiEii"/>
</dbReference>
<dbReference type="AlphaFoldDB" id="A0A2M7TFC9"/>
<proteinExistence type="predicted"/>
<comment type="caution">
    <text evidence="1">The sequence shown here is derived from an EMBL/GenBank/DDBJ whole genome shotgun (WGS) entry which is preliminary data.</text>
</comment>
<protein>
    <recommendedName>
        <fullName evidence="3">Nucleotidyl transferase AbiEii/AbiGii toxin family protein</fullName>
    </recommendedName>
</protein>
<organism evidence="1 2">
    <name type="scientific">Candidatus Wolfebacteria bacterium CG_4_10_14_0_2_um_filter_39_18</name>
    <dbReference type="NCBI Taxonomy" id="1975061"/>
    <lineage>
        <taxon>Bacteria</taxon>
        <taxon>Candidatus Wolfeibacteriota</taxon>
    </lineage>
</organism>
<dbReference type="Pfam" id="PF08843">
    <property type="entry name" value="AbiEii"/>
    <property type="match status" value="1"/>
</dbReference>
<gene>
    <name evidence="1" type="ORF">COY31_02435</name>
</gene>
<evidence type="ECO:0008006" key="3">
    <source>
        <dbReference type="Google" id="ProtNLM"/>
    </source>
</evidence>
<dbReference type="Gene3D" id="3.10.450.620">
    <property type="entry name" value="JHP933, nucleotidyltransferase-like core domain"/>
    <property type="match status" value="1"/>
</dbReference>
<evidence type="ECO:0000313" key="2">
    <source>
        <dbReference type="Proteomes" id="UP000230553"/>
    </source>
</evidence>
<name>A0A2M7TFC9_9BACT</name>
<dbReference type="Gene3D" id="1.20.58.1790">
    <property type="entry name" value="JHP933, helical tail domain"/>
    <property type="match status" value="1"/>
</dbReference>
<evidence type="ECO:0000313" key="1">
    <source>
        <dbReference type="EMBL" id="PIZ44550.1"/>
    </source>
</evidence>
<accession>A0A2M7TFC9</accession>